<dbReference type="GO" id="GO:0005829">
    <property type="term" value="C:cytosol"/>
    <property type="evidence" value="ECO:0007669"/>
    <property type="project" value="TreeGrafter"/>
</dbReference>
<evidence type="ECO:0000256" key="4">
    <source>
        <dbReference type="ARBA" id="ARBA00023284"/>
    </source>
</evidence>
<dbReference type="PIRSF" id="PIRSF000239">
    <property type="entry name" value="AHPC"/>
    <property type="match status" value="1"/>
</dbReference>
<dbReference type="EMBL" id="AMFJ01000705">
    <property type="protein sequence ID" value="EKE26699.1"/>
    <property type="molecule type" value="Genomic_DNA"/>
</dbReference>
<feature type="active site" description="Cysteine sulfenic acid (-SOH) intermediate; for peroxidase activity" evidence="5">
    <location>
        <position position="57"/>
    </location>
</feature>
<evidence type="ECO:0000256" key="3">
    <source>
        <dbReference type="ARBA" id="ARBA00023002"/>
    </source>
</evidence>
<keyword evidence="2" id="KW-0049">Antioxidant</keyword>
<dbReference type="PANTHER" id="PTHR10681:SF121">
    <property type="entry name" value="ALKYL HYDROPEROXIDE REDUCTASE C"/>
    <property type="match status" value="1"/>
</dbReference>
<evidence type="ECO:0000256" key="2">
    <source>
        <dbReference type="ARBA" id="ARBA00022862"/>
    </source>
</evidence>
<evidence type="ECO:0000256" key="1">
    <source>
        <dbReference type="ARBA" id="ARBA00022559"/>
    </source>
</evidence>
<dbReference type="GO" id="GO:0008379">
    <property type="term" value="F:thioredoxin peroxidase activity"/>
    <property type="evidence" value="ECO:0007669"/>
    <property type="project" value="TreeGrafter"/>
</dbReference>
<dbReference type="InterPro" id="IPR013766">
    <property type="entry name" value="Thioredoxin_domain"/>
</dbReference>
<evidence type="ECO:0000313" key="7">
    <source>
        <dbReference type="EMBL" id="EKE26699.1"/>
    </source>
</evidence>
<organism evidence="7">
    <name type="scientific">uncultured bacterium</name>
    <name type="common">gcode 4</name>
    <dbReference type="NCBI Taxonomy" id="1234023"/>
    <lineage>
        <taxon>Bacteria</taxon>
        <taxon>environmental samples</taxon>
    </lineage>
</organism>
<reference evidence="7" key="1">
    <citation type="journal article" date="2012" name="Science">
        <title>Fermentation, hydrogen, and sulfur metabolism in multiple uncultivated bacterial phyla.</title>
        <authorList>
            <person name="Wrighton K.C."/>
            <person name="Thomas B.C."/>
            <person name="Sharon I."/>
            <person name="Miller C.S."/>
            <person name="Castelle C.J."/>
            <person name="VerBerkmoes N.C."/>
            <person name="Wilkins M.J."/>
            <person name="Hettich R.L."/>
            <person name="Lipton M.S."/>
            <person name="Williams K.H."/>
            <person name="Long P.E."/>
            <person name="Banfield J.F."/>
        </authorList>
    </citation>
    <scope>NUCLEOTIDE SEQUENCE [LARGE SCALE GENOMIC DNA]</scope>
</reference>
<proteinExistence type="predicted"/>
<dbReference type="SUPFAM" id="SSF52833">
    <property type="entry name" value="Thioredoxin-like"/>
    <property type="match status" value="1"/>
</dbReference>
<dbReference type="GO" id="GO:0045454">
    <property type="term" value="P:cell redox homeostasis"/>
    <property type="evidence" value="ECO:0007669"/>
    <property type="project" value="TreeGrafter"/>
</dbReference>
<dbReference type="GO" id="GO:0042744">
    <property type="term" value="P:hydrogen peroxide catabolic process"/>
    <property type="evidence" value="ECO:0007669"/>
    <property type="project" value="TreeGrafter"/>
</dbReference>
<dbReference type="Pfam" id="PF00578">
    <property type="entry name" value="AhpC-TSA"/>
    <property type="match status" value="1"/>
</dbReference>
<feature type="domain" description="Thioredoxin" evidence="6">
    <location>
        <begin position="10"/>
        <end position="167"/>
    </location>
</feature>
<dbReference type="InterPro" id="IPR024706">
    <property type="entry name" value="Peroxiredoxin_AhpC-typ"/>
</dbReference>
<dbReference type="Gene3D" id="3.40.30.10">
    <property type="entry name" value="Glutaredoxin"/>
    <property type="match status" value="1"/>
</dbReference>
<dbReference type="PROSITE" id="PS51352">
    <property type="entry name" value="THIOREDOXIN_2"/>
    <property type="match status" value="1"/>
</dbReference>
<accession>K2G988</accession>
<evidence type="ECO:0000259" key="6">
    <source>
        <dbReference type="PROSITE" id="PS51352"/>
    </source>
</evidence>
<dbReference type="GO" id="GO:0006979">
    <property type="term" value="P:response to oxidative stress"/>
    <property type="evidence" value="ECO:0007669"/>
    <property type="project" value="TreeGrafter"/>
</dbReference>
<comment type="caution">
    <text evidence="7">The sequence shown here is derived from an EMBL/GenBank/DDBJ whole genome shotgun (WGS) entry which is preliminary data.</text>
</comment>
<dbReference type="InterPro" id="IPR036249">
    <property type="entry name" value="Thioredoxin-like_sf"/>
</dbReference>
<dbReference type="AlphaFoldDB" id="K2G988"/>
<dbReference type="InterPro" id="IPR050217">
    <property type="entry name" value="Peroxiredoxin"/>
</dbReference>
<keyword evidence="3" id="KW-0560">Oxidoreductase</keyword>
<dbReference type="PANTHER" id="PTHR10681">
    <property type="entry name" value="THIOREDOXIN PEROXIDASE"/>
    <property type="match status" value="1"/>
</dbReference>
<name>K2G988_9BACT</name>
<sequence length="203" mass="24227">MTEYIDIDYAKIDEEAPVFNLPAYDPLTDSETEINLENLRWEWVVLFYYPADFTFVCPTELKDMMDVKSDFENLKVKVLAASTDTTFSHRAWVRHEKLMEWFPYLMLADHNWEVSDMYNIYDYKSWIAGRWTFVIDPDWILRSIEITSGPLWRNSSELIRKIRALQYMRENPGTACPAKWVLWDKTLSPSIKIAWEVFDQLNK</sequence>
<dbReference type="GO" id="GO:0033554">
    <property type="term" value="P:cellular response to stress"/>
    <property type="evidence" value="ECO:0007669"/>
    <property type="project" value="TreeGrafter"/>
</dbReference>
<evidence type="ECO:0000256" key="5">
    <source>
        <dbReference type="PIRSR" id="PIRSR000239-1"/>
    </source>
</evidence>
<keyword evidence="1" id="KW-0575">Peroxidase</keyword>
<keyword evidence="4" id="KW-0676">Redox-active center</keyword>
<gene>
    <name evidence="7" type="ORF">ACD_4C00189G0005</name>
</gene>
<protein>
    <recommendedName>
        <fullName evidence="6">Thioredoxin domain-containing protein</fullName>
    </recommendedName>
</protein>
<dbReference type="InterPro" id="IPR000866">
    <property type="entry name" value="AhpC/TSA"/>
</dbReference>